<dbReference type="GeneID" id="118426575"/>
<dbReference type="PROSITE" id="PS50077">
    <property type="entry name" value="HEAT_REPEAT"/>
    <property type="match status" value="1"/>
</dbReference>
<feature type="compositionally biased region" description="Polar residues" evidence="6">
    <location>
        <begin position="761"/>
        <end position="775"/>
    </location>
</feature>
<feature type="compositionally biased region" description="Polar residues" evidence="6">
    <location>
        <begin position="815"/>
        <end position="827"/>
    </location>
</feature>
<dbReference type="KEGG" id="bfo:118426575"/>
<name>A0A9J7M2J5_BRAFL</name>
<gene>
    <name evidence="9" type="primary">LOC118426575</name>
</gene>
<dbReference type="GO" id="GO:0005524">
    <property type="term" value="F:ATP binding"/>
    <property type="evidence" value="ECO:0007669"/>
    <property type="project" value="InterPro"/>
</dbReference>
<dbReference type="Proteomes" id="UP000001554">
    <property type="component" value="Chromosome 1"/>
</dbReference>
<dbReference type="InterPro" id="IPR000719">
    <property type="entry name" value="Prot_kinase_dom"/>
</dbReference>
<dbReference type="InterPro" id="IPR051177">
    <property type="entry name" value="CIK-Related_Protein"/>
</dbReference>
<dbReference type="Pfam" id="PF00069">
    <property type="entry name" value="Pkinase"/>
    <property type="match status" value="1"/>
</dbReference>
<organism evidence="8 9">
    <name type="scientific">Branchiostoma floridae</name>
    <name type="common">Florida lancelet</name>
    <name type="synonym">Amphioxus</name>
    <dbReference type="NCBI Taxonomy" id="7739"/>
    <lineage>
        <taxon>Eukaryota</taxon>
        <taxon>Metazoa</taxon>
        <taxon>Chordata</taxon>
        <taxon>Cephalochordata</taxon>
        <taxon>Leptocardii</taxon>
        <taxon>Amphioxiformes</taxon>
        <taxon>Branchiostomatidae</taxon>
        <taxon>Branchiostoma</taxon>
    </lineage>
</organism>
<dbReference type="InterPro" id="IPR016024">
    <property type="entry name" value="ARM-type_fold"/>
</dbReference>
<feature type="compositionally biased region" description="Low complexity" evidence="6">
    <location>
        <begin position="595"/>
        <end position="632"/>
    </location>
</feature>
<evidence type="ECO:0000256" key="3">
    <source>
        <dbReference type="ARBA" id="ARBA00042347"/>
    </source>
</evidence>
<feature type="compositionally biased region" description="Basic and acidic residues" evidence="6">
    <location>
        <begin position="828"/>
        <end position="857"/>
    </location>
</feature>
<dbReference type="InterPro" id="IPR011989">
    <property type="entry name" value="ARM-like"/>
</dbReference>
<reference evidence="9" key="2">
    <citation type="submission" date="2025-08" db="UniProtKB">
        <authorList>
            <consortium name="RefSeq"/>
        </authorList>
    </citation>
    <scope>IDENTIFICATION</scope>
    <source>
        <strain evidence="9">S238N-H82</strain>
        <tissue evidence="9">Testes</tissue>
    </source>
</reference>
<feature type="region of interest" description="Disordered" evidence="6">
    <location>
        <begin position="589"/>
        <end position="872"/>
    </location>
</feature>
<dbReference type="AlphaFoldDB" id="A0A9J7M2J5"/>
<evidence type="ECO:0000313" key="9">
    <source>
        <dbReference type="RefSeq" id="XP_035691960.1"/>
    </source>
</evidence>
<dbReference type="PANTHER" id="PTHR12984:SF3">
    <property type="entry name" value="N-TERMINAL KINASE-LIKE PROTEIN"/>
    <property type="match status" value="1"/>
</dbReference>
<comment type="function">
    <text evidence="4">Regulates COPI-mediated retrograde protein traffic at the interface between the Golgi apparatus and the endoplasmic reticulum. Involved in the maintenance of the Golgi apparatus morphology.</text>
</comment>
<sequence>MWSFFSRDPTANFAFEIGDVVTGLEEKSIWTLHKGKRKANGEPVSVFVFDVKDYNETQMQTARTSLKRLKTLRHPNVVTYVDSLETDKTVYVVTEPVVPLVTYIAEQKPNELVISWGLHQIVKALSFFVNDVNLIHNNVCSASVFVDPGGEWKLGGVDYMYPATGEGSIPPVKVLPALERYDPPEKNDLSRGRKAEKWSSDMWGLGCLIWEVFNGPLPRTSALKALGKVGTDGKSQEGIPKSLVPNYCELVGANPKVRPNPANFIQSCRKPGGFMKNSFVDTNLFLEEQQIKDQNEKTKFFSELTPKLDDFPDNFCKHKILPQLLNAYEFGNAGPSVLAPLFKLGRLLDQEDYQKKIVPCVVKLFSSTDRSTRIKLLTQMDLFIEHLQPATINDQIFPPIVHGFMDTNPAIREQTVKAMLLMAPKLNDKNLNTELMKHFARLQSKDDQGGIRTNTTVCLGKIACHLNPQTRQKVLGSAFTRAMKDPFPPARIAGVMAMAANQKYFPLKDAATKALPTLCTLTVDPEKGVRDQAIKAIRCFVDSLEKVSEDPEMLAKLESEVNSPGTTDSSASGWTGWAVTGVSSLTSKLYRGGNKPAPTAPGTQQPPAKAPSAEPAPSQPANAPVSTRQEPQVEVEEEERDSDDGGGWDNDTEDWGSMEDFSAPKPREPVQRSPQLSRPGSTAVQSGPADPEDEIWAELKGTKQAQNTMEDDFGTEEAEGWGDDDAWEDFDVPKKASAPSNNPPKLVSSNAWDNEDWGDDITTSSALPPASSYNWGGSGGNDPFSASSDTKSAKSTSVLRSSSRKQDDWGEVDNSWDSWDSAGSSQSKGKDDARRQREEKQQQRRQEMERKRAEKKSGKGAMKLGAKKVAVD</sequence>
<dbReference type="SUPFAM" id="SSF56112">
    <property type="entry name" value="Protein kinase-like (PK-like)"/>
    <property type="match status" value="1"/>
</dbReference>
<feature type="compositionally biased region" description="Acidic residues" evidence="6">
    <location>
        <begin position="709"/>
        <end position="730"/>
    </location>
</feature>
<dbReference type="PROSITE" id="PS50011">
    <property type="entry name" value="PROTEIN_KINASE_DOM"/>
    <property type="match status" value="1"/>
</dbReference>
<evidence type="ECO:0000256" key="2">
    <source>
        <dbReference type="ARBA" id="ARBA00040972"/>
    </source>
</evidence>
<evidence type="ECO:0000256" key="6">
    <source>
        <dbReference type="SAM" id="MobiDB-lite"/>
    </source>
</evidence>
<dbReference type="Gene3D" id="1.10.510.10">
    <property type="entry name" value="Transferase(Phosphotransferase) domain 1"/>
    <property type="match status" value="1"/>
</dbReference>
<dbReference type="InterPro" id="IPR011009">
    <property type="entry name" value="Kinase-like_dom_sf"/>
</dbReference>
<dbReference type="Gene3D" id="3.30.200.20">
    <property type="entry name" value="Phosphorylase Kinase, domain 1"/>
    <property type="match status" value="1"/>
</dbReference>
<dbReference type="RefSeq" id="XP_035691960.1">
    <property type="nucleotide sequence ID" value="XM_035836067.1"/>
</dbReference>
<dbReference type="Gene3D" id="1.25.10.10">
    <property type="entry name" value="Leucine-rich Repeat Variant"/>
    <property type="match status" value="1"/>
</dbReference>
<evidence type="ECO:0000313" key="8">
    <source>
        <dbReference type="Proteomes" id="UP000001554"/>
    </source>
</evidence>
<feature type="domain" description="Protein kinase" evidence="7">
    <location>
        <begin position="18"/>
        <end position="280"/>
    </location>
</feature>
<comment type="similarity">
    <text evidence="1">Belongs to the protein kinase superfamily.</text>
</comment>
<accession>A0A9J7M2J5</accession>
<proteinExistence type="inferred from homology"/>
<dbReference type="PANTHER" id="PTHR12984">
    <property type="entry name" value="SCY1-RELATED S/T PROTEIN KINASE-LIKE"/>
    <property type="match status" value="1"/>
</dbReference>
<dbReference type="InterPro" id="IPR021133">
    <property type="entry name" value="HEAT_type_2"/>
</dbReference>
<feature type="compositionally biased region" description="Polar residues" evidence="6">
    <location>
        <begin position="672"/>
        <end position="685"/>
    </location>
</feature>
<evidence type="ECO:0000256" key="5">
    <source>
        <dbReference type="PROSITE-ProRule" id="PRU00103"/>
    </source>
</evidence>
<evidence type="ECO:0000259" key="7">
    <source>
        <dbReference type="PROSITE" id="PS50011"/>
    </source>
</evidence>
<evidence type="ECO:0000256" key="4">
    <source>
        <dbReference type="ARBA" id="ARBA00056114"/>
    </source>
</evidence>
<dbReference type="SMART" id="SM00220">
    <property type="entry name" value="S_TKc"/>
    <property type="match status" value="1"/>
</dbReference>
<feature type="compositionally biased region" description="Acidic residues" evidence="6">
    <location>
        <begin position="633"/>
        <end position="657"/>
    </location>
</feature>
<dbReference type="OrthoDB" id="447103at2759"/>
<dbReference type="OMA" id="NDTSWAG"/>
<dbReference type="SUPFAM" id="SSF48371">
    <property type="entry name" value="ARM repeat"/>
    <property type="match status" value="1"/>
</dbReference>
<evidence type="ECO:0000256" key="1">
    <source>
        <dbReference type="ARBA" id="ARBA00038349"/>
    </source>
</evidence>
<feature type="compositionally biased region" description="Low complexity" evidence="6">
    <location>
        <begin position="785"/>
        <end position="797"/>
    </location>
</feature>
<feature type="repeat" description="HEAT" evidence="5">
    <location>
        <begin position="396"/>
        <end position="434"/>
    </location>
</feature>
<protein>
    <recommendedName>
        <fullName evidence="2">N-terminal kinase-like protein</fullName>
    </recommendedName>
    <alternativeName>
        <fullName evidence="3">SCY1-like protein 1</fullName>
    </alternativeName>
</protein>
<dbReference type="GO" id="GO:0004672">
    <property type="term" value="F:protein kinase activity"/>
    <property type="evidence" value="ECO:0007669"/>
    <property type="project" value="InterPro"/>
</dbReference>
<keyword evidence="8" id="KW-1185">Reference proteome</keyword>
<reference evidence="8" key="1">
    <citation type="journal article" date="2020" name="Nat. Ecol. Evol.">
        <title>Deeply conserved synteny resolves early events in vertebrate evolution.</title>
        <authorList>
            <person name="Simakov O."/>
            <person name="Marletaz F."/>
            <person name="Yue J.X."/>
            <person name="O'Connell B."/>
            <person name="Jenkins J."/>
            <person name="Brandt A."/>
            <person name="Calef R."/>
            <person name="Tung C.H."/>
            <person name="Huang T.K."/>
            <person name="Schmutz J."/>
            <person name="Satoh N."/>
            <person name="Yu J.K."/>
            <person name="Putnam N.H."/>
            <person name="Green R.E."/>
            <person name="Rokhsar D.S."/>
        </authorList>
    </citation>
    <scope>NUCLEOTIDE SEQUENCE [LARGE SCALE GENOMIC DNA]</scope>
    <source>
        <strain evidence="8">S238N-H82</strain>
    </source>
</reference>